<proteinExistence type="predicted"/>
<evidence type="ECO:0000256" key="3">
    <source>
        <dbReference type="ARBA" id="ARBA00023002"/>
    </source>
</evidence>
<dbReference type="Proteomes" id="UP000219435">
    <property type="component" value="Unassembled WGS sequence"/>
</dbReference>
<dbReference type="GO" id="GO:0046306">
    <property type="term" value="P:alkanesulfonate catabolic process"/>
    <property type="evidence" value="ECO:0007669"/>
    <property type="project" value="TreeGrafter"/>
</dbReference>
<dbReference type="InterPro" id="IPR050172">
    <property type="entry name" value="SsuD_RutA_monooxygenase"/>
</dbReference>
<dbReference type="PANTHER" id="PTHR42847:SF4">
    <property type="entry name" value="ALKANESULFONATE MONOOXYGENASE-RELATED"/>
    <property type="match status" value="1"/>
</dbReference>
<dbReference type="Pfam" id="PF00296">
    <property type="entry name" value="Bac_luciferase"/>
    <property type="match status" value="1"/>
</dbReference>
<protein>
    <submittedName>
        <fullName evidence="6">Luciferase-like monooxygenase</fullName>
    </submittedName>
</protein>
<evidence type="ECO:0000313" key="7">
    <source>
        <dbReference type="Proteomes" id="UP000219435"/>
    </source>
</evidence>
<keyword evidence="4 6" id="KW-0503">Monooxygenase</keyword>
<keyword evidence="2" id="KW-0288">FMN</keyword>
<dbReference type="Gene3D" id="3.20.20.30">
    <property type="entry name" value="Luciferase-like domain"/>
    <property type="match status" value="1"/>
</dbReference>
<evidence type="ECO:0000313" key="6">
    <source>
        <dbReference type="EMBL" id="SOC46674.1"/>
    </source>
</evidence>
<dbReference type="SUPFAM" id="SSF51679">
    <property type="entry name" value="Bacterial luciferase-like"/>
    <property type="match status" value="1"/>
</dbReference>
<evidence type="ECO:0000256" key="2">
    <source>
        <dbReference type="ARBA" id="ARBA00022643"/>
    </source>
</evidence>
<feature type="domain" description="Luciferase-like" evidence="5">
    <location>
        <begin position="12"/>
        <end position="225"/>
    </location>
</feature>
<accession>A0A285UXR3</accession>
<dbReference type="InterPro" id="IPR011251">
    <property type="entry name" value="Luciferase-like_dom"/>
</dbReference>
<dbReference type="OrthoDB" id="5175259at2"/>
<evidence type="ECO:0000259" key="5">
    <source>
        <dbReference type="Pfam" id="PF00296"/>
    </source>
</evidence>
<dbReference type="InterPro" id="IPR036661">
    <property type="entry name" value="Luciferase-like_sf"/>
</dbReference>
<keyword evidence="3" id="KW-0560">Oxidoreductase</keyword>
<keyword evidence="7" id="KW-1185">Reference proteome</keyword>
<dbReference type="RefSeq" id="WP_097193319.1">
    <property type="nucleotide sequence ID" value="NZ_OBQI01000001.1"/>
</dbReference>
<reference evidence="7" key="1">
    <citation type="submission" date="2017-08" db="EMBL/GenBank/DDBJ databases">
        <authorList>
            <person name="Varghese N."/>
            <person name="Submissions S."/>
        </authorList>
    </citation>
    <scope>NUCLEOTIDE SEQUENCE [LARGE SCALE GENOMIC DNA]</scope>
    <source>
        <strain evidence="7">DSM 4725</strain>
    </source>
</reference>
<keyword evidence="1" id="KW-0285">Flavoprotein</keyword>
<name>A0A285UXR3_9ACTN</name>
<sequence length="266" mass="28100">MRVGLSVPVMAEPAPLVELGVAAEANGWDGVFLWHHVVGTPDFAVPMSDAWVVLGALAVRTERIRLGTTVTALPRHQPQEVARQAVTLDRLSGGRMVLGVGLGEPPSEYTALGRSADRRLLAGMLDEGLEVVSGLWSGERFTHSGEHYTFDDVQFLPPPLQQPRIPVWVSAMTRNERTLGRAARWDGVLLGAMTADGGMDVLPPEAVAEVAARADAPADVVVAAPAGTDPALYADAGATWVLLTGWLDQLGELAAAPAPASAHMSR</sequence>
<gene>
    <name evidence="6" type="ORF">SAMN05660748_0372</name>
</gene>
<organism evidence="6 7">
    <name type="scientific">Blastococcus aggregatus</name>
    <dbReference type="NCBI Taxonomy" id="38502"/>
    <lineage>
        <taxon>Bacteria</taxon>
        <taxon>Bacillati</taxon>
        <taxon>Actinomycetota</taxon>
        <taxon>Actinomycetes</taxon>
        <taxon>Geodermatophilales</taxon>
        <taxon>Geodermatophilaceae</taxon>
        <taxon>Blastococcus</taxon>
    </lineage>
</organism>
<dbReference type="GO" id="GO:0008726">
    <property type="term" value="F:alkanesulfonate monooxygenase activity"/>
    <property type="evidence" value="ECO:0007669"/>
    <property type="project" value="TreeGrafter"/>
</dbReference>
<dbReference type="AlphaFoldDB" id="A0A285UXR3"/>
<evidence type="ECO:0000256" key="1">
    <source>
        <dbReference type="ARBA" id="ARBA00022630"/>
    </source>
</evidence>
<evidence type="ECO:0000256" key="4">
    <source>
        <dbReference type="ARBA" id="ARBA00023033"/>
    </source>
</evidence>
<dbReference type="EMBL" id="OBQI01000001">
    <property type="protein sequence ID" value="SOC46674.1"/>
    <property type="molecule type" value="Genomic_DNA"/>
</dbReference>
<dbReference type="PANTHER" id="PTHR42847">
    <property type="entry name" value="ALKANESULFONATE MONOOXYGENASE"/>
    <property type="match status" value="1"/>
</dbReference>